<dbReference type="AlphaFoldDB" id="A0A835VJA0"/>
<reference evidence="1 2" key="1">
    <citation type="journal article" date="2020" name="Nat. Food">
        <title>A phased Vanilla planifolia genome enables genetic improvement of flavour and production.</title>
        <authorList>
            <person name="Hasing T."/>
            <person name="Tang H."/>
            <person name="Brym M."/>
            <person name="Khazi F."/>
            <person name="Huang T."/>
            <person name="Chambers A.H."/>
        </authorList>
    </citation>
    <scope>NUCLEOTIDE SEQUENCE [LARGE SCALE GENOMIC DNA]</scope>
    <source>
        <tissue evidence="1">Leaf</tissue>
    </source>
</reference>
<name>A0A835VJA0_VANPL</name>
<comment type="caution">
    <text evidence="1">The sequence shown here is derived from an EMBL/GenBank/DDBJ whole genome shotgun (WGS) entry which is preliminary data.</text>
</comment>
<gene>
    <name evidence="1" type="ORF">HPP92_003809</name>
</gene>
<keyword evidence="2" id="KW-1185">Reference proteome</keyword>
<dbReference type="Proteomes" id="UP000636800">
    <property type="component" value="Chromosome 1"/>
</dbReference>
<accession>A0A835VJA0</accession>
<sequence length="120" mass="13213">MKIPKVHQSTALPWPSPLMISGARYSWVPTKDMDRASLGSAMSSGNGLTWFLISAFAFRDEKRGEKQVVVTAGGLDAEHGADGVGSEVEERMSVGLTVQRRRGRSRKIMWLSSRTRTFSA</sequence>
<evidence type="ECO:0000313" key="2">
    <source>
        <dbReference type="Proteomes" id="UP000636800"/>
    </source>
</evidence>
<protein>
    <submittedName>
        <fullName evidence="1">Uncharacterized protein</fullName>
    </submittedName>
</protein>
<dbReference type="EMBL" id="JADCNL010000001">
    <property type="protein sequence ID" value="KAG0499118.1"/>
    <property type="molecule type" value="Genomic_DNA"/>
</dbReference>
<evidence type="ECO:0000313" key="1">
    <source>
        <dbReference type="EMBL" id="KAG0499118.1"/>
    </source>
</evidence>
<organism evidence="1 2">
    <name type="scientific">Vanilla planifolia</name>
    <name type="common">Vanilla</name>
    <dbReference type="NCBI Taxonomy" id="51239"/>
    <lineage>
        <taxon>Eukaryota</taxon>
        <taxon>Viridiplantae</taxon>
        <taxon>Streptophyta</taxon>
        <taxon>Embryophyta</taxon>
        <taxon>Tracheophyta</taxon>
        <taxon>Spermatophyta</taxon>
        <taxon>Magnoliopsida</taxon>
        <taxon>Liliopsida</taxon>
        <taxon>Asparagales</taxon>
        <taxon>Orchidaceae</taxon>
        <taxon>Vanilloideae</taxon>
        <taxon>Vanilleae</taxon>
        <taxon>Vanilla</taxon>
    </lineage>
</organism>
<proteinExistence type="predicted"/>